<dbReference type="PANTHER" id="PTHR30419">
    <property type="entry name" value="HTH-TYPE TRANSCRIPTIONAL REGULATOR YBHD"/>
    <property type="match status" value="1"/>
</dbReference>
<sequence>MHPGVKLRHIRAFLDIAAEGGLTAVARAQGITQPALSRTLAELEALMGQPLFLRQGRKLILTEAGALFRRHALAAVQALEAGAAALRPGAGGVLRIGVLPTVATRFMPRVMLAFREMNPETVLSVETGPHFHLMRLLREGAVELMVGHLPAASEMAGLSFDHLYEEEVILTARAGHSGLGAPVAALLERFPVILPPPTALIRPAVETYLASLGLAGLRPAVETVSLAVGRGLCLASDALWFISGGVVANELARGEMVQLATGRRFMSGPVGMTRRQAAQGAALAAFETVAREVARREYGAAHA</sequence>
<dbReference type="InterPro" id="IPR036390">
    <property type="entry name" value="WH_DNA-bd_sf"/>
</dbReference>
<dbReference type="SUPFAM" id="SSF53850">
    <property type="entry name" value="Periplasmic binding protein-like II"/>
    <property type="match status" value="1"/>
</dbReference>
<dbReference type="Gene3D" id="1.10.10.10">
    <property type="entry name" value="Winged helix-like DNA-binding domain superfamily/Winged helix DNA-binding domain"/>
    <property type="match status" value="1"/>
</dbReference>
<keyword evidence="3" id="KW-0238">DNA-binding</keyword>
<dbReference type="Proteomes" id="UP001595721">
    <property type="component" value="Unassembled WGS sequence"/>
</dbReference>
<reference evidence="7" key="1">
    <citation type="journal article" date="2019" name="Int. J. Syst. Evol. Microbiol.">
        <title>The Global Catalogue of Microorganisms (GCM) 10K type strain sequencing project: providing services to taxonomists for standard genome sequencing and annotation.</title>
        <authorList>
            <consortium name="The Broad Institute Genomics Platform"/>
            <consortium name="The Broad Institute Genome Sequencing Center for Infectious Disease"/>
            <person name="Wu L."/>
            <person name="Ma J."/>
        </authorList>
    </citation>
    <scope>NUCLEOTIDE SEQUENCE [LARGE SCALE GENOMIC DNA]</scope>
    <source>
        <strain evidence="7">KCTC 42899</strain>
    </source>
</reference>
<evidence type="ECO:0000313" key="7">
    <source>
        <dbReference type="Proteomes" id="UP001595721"/>
    </source>
</evidence>
<comment type="caution">
    <text evidence="6">The sequence shown here is derived from an EMBL/GenBank/DDBJ whole genome shotgun (WGS) entry which is preliminary data.</text>
</comment>
<evidence type="ECO:0000259" key="5">
    <source>
        <dbReference type="PROSITE" id="PS50931"/>
    </source>
</evidence>
<evidence type="ECO:0000313" key="6">
    <source>
        <dbReference type="EMBL" id="MFC3528422.1"/>
    </source>
</evidence>
<keyword evidence="7" id="KW-1185">Reference proteome</keyword>
<comment type="similarity">
    <text evidence="1">Belongs to the LysR transcriptional regulatory family.</text>
</comment>
<feature type="domain" description="HTH lysR-type" evidence="5">
    <location>
        <begin position="5"/>
        <end position="62"/>
    </location>
</feature>
<evidence type="ECO:0000256" key="3">
    <source>
        <dbReference type="ARBA" id="ARBA00023125"/>
    </source>
</evidence>
<accession>A0ABV7R5H5</accession>
<dbReference type="InterPro" id="IPR036388">
    <property type="entry name" value="WH-like_DNA-bd_sf"/>
</dbReference>
<name>A0ABV7R5H5_9RHOB</name>
<proteinExistence type="inferred from homology"/>
<dbReference type="InterPro" id="IPR005119">
    <property type="entry name" value="LysR_subst-bd"/>
</dbReference>
<dbReference type="SUPFAM" id="SSF46785">
    <property type="entry name" value="Winged helix' DNA-binding domain"/>
    <property type="match status" value="1"/>
</dbReference>
<evidence type="ECO:0000256" key="2">
    <source>
        <dbReference type="ARBA" id="ARBA00023015"/>
    </source>
</evidence>
<dbReference type="InterPro" id="IPR000847">
    <property type="entry name" value="LysR_HTH_N"/>
</dbReference>
<dbReference type="Pfam" id="PF00126">
    <property type="entry name" value="HTH_1"/>
    <property type="match status" value="1"/>
</dbReference>
<dbReference type="Gene3D" id="3.40.190.10">
    <property type="entry name" value="Periplasmic binding protein-like II"/>
    <property type="match status" value="2"/>
</dbReference>
<protein>
    <submittedName>
        <fullName evidence="6">LysR substrate-binding domain-containing protein</fullName>
    </submittedName>
</protein>
<organism evidence="6 7">
    <name type="scientific">Paracoccus mangrovi</name>
    <dbReference type="NCBI Taxonomy" id="1715645"/>
    <lineage>
        <taxon>Bacteria</taxon>
        <taxon>Pseudomonadati</taxon>
        <taxon>Pseudomonadota</taxon>
        <taxon>Alphaproteobacteria</taxon>
        <taxon>Rhodobacterales</taxon>
        <taxon>Paracoccaceae</taxon>
        <taxon>Paracoccus</taxon>
    </lineage>
</organism>
<keyword evidence="4" id="KW-0804">Transcription</keyword>
<dbReference type="PRINTS" id="PR00039">
    <property type="entry name" value="HTHLYSR"/>
</dbReference>
<dbReference type="Pfam" id="PF03466">
    <property type="entry name" value="LysR_substrate"/>
    <property type="match status" value="1"/>
</dbReference>
<dbReference type="InterPro" id="IPR050950">
    <property type="entry name" value="HTH-type_LysR_regulators"/>
</dbReference>
<evidence type="ECO:0000256" key="1">
    <source>
        <dbReference type="ARBA" id="ARBA00009437"/>
    </source>
</evidence>
<keyword evidence="2" id="KW-0805">Transcription regulation</keyword>
<dbReference type="PROSITE" id="PS50931">
    <property type="entry name" value="HTH_LYSR"/>
    <property type="match status" value="1"/>
</dbReference>
<dbReference type="PANTHER" id="PTHR30419:SF8">
    <property type="entry name" value="NITROGEN ASSIMILATION TRANSCRIPTIONAL ACTIVATOR-RELATED"/>
    <property type="match status" value="1"/>
</dbReference>
<dbReference type="RefSeq" id="WP_377744136.1">
    <property type="nucleotide sequence ID" value="NZ_JBHRXJ010000005.1"/>
</dbReference>
<dbReference type="EMBL" id="JBHRXJ010000005">
    <property type="protein sequence ID" value="MFC3528422.1"/>
    <property type="molecule type" value="Genomic_DNA"/>
</dbReference>
<gene>
    <name evidence="6" type="ORF">ACFOMH_09570</name>
</gene>
<evidence type="ECO:0000256" key="4">
    <source>
        <dbReference type="ARBA" id="ARBA00023163"/>
    </source>
</evidence>